<dbReference type="SUPFAM" id="SSF52490">
    <property type="entry name" value="Tubulin nucleotide-binding domain-like"/>
    <property type="match status" value="1"/>
</dbReference>
<dbReference type="PANTHER" id="PTHR30314:SF3">
    <property type="entry name" value="MITOCHONDRIAL DIVISION PROTEIN FSZA"/>
    <property type="match status" value="1"/>
</dbReference>
<name>X1TFA7_9ZZZZ</name>
<sequence length="164" mass="17913">MSSKEQVDNLHPESKVADNWRAVLAAIDDRILRVCLPRSPERITLDNDQITIAVDSEFKKEYCLRKLPKIEETVAKVIGPRCVVIGEPPLVESARQTQPHAGISAHIAVLGIGDGGINAINRMHEENLRGVKLIAVDTDKQILGISRAHDTLQLGLDITGGRGT</sequence>
<keyword evidence="2" id="KW-0342">GTP-binding</keyword>
<dbReference type="GO" id="GO:0005525">
    <property type="term" value="F:GTP binding"/>
    <property type="evidence" value="ECO:0007669"/>
    <property type="project" value="UniProtKB-KW"/>
</dbReference>
<dbReference type="EMBL" id="BARW01028908">
    <property type="protein sequence ID" value="GAJ03949.1"/>
    <property type="molecule type" value="Genomic_DNA"/>
</dbReference>
<dbReference type="AlphaFoldDB" id="X1TFA7"/>
<dbReference type="GO" id="GO:0003924">
    <property type="term" value="F:GTPase activity"/>
    <property type="evidence" value="ECO:0007669"/>
    <property type="project" value="InterPro"/>
</dbReference>
<keyword evidence="1" id="KW-0547">Nucleotide-binding</keyword>
<reference evidence="3" key="1">
    <citation type="journal article" date="2014" name="Front. Microbiol.">
        <title>High frequency of phylogenetically diverse reductive dehalogenase-homologous genes in deep subseafloor sedimentary metagenomes.</title>
        <authorList>
            <person name="Kawai M."/>
            <person name="Futagami T."/>
            <person name="Toyoda A."/>
            <person name="Takaki Y."/>
            <person name="Nishi S."/>
            <person name="Hori S."/>
            <person name="Arai W."/>
            <person name="Tsubouchi T."/>
            <person name="Morono Y."/>
            <person name="Uchiyama I."/>
            <person name="Ito T."/>
            <person name="Fujiyama A."/>
            <person name="Inagaki F."/>
            <person name="Takami H."/>
        </authorList>
    </citation>
    <scope>NUCLEOTIDE SEQUENCE</scope>
    <source>
        <strain evidence="3">Expedition CK06-06</strain>
    </source>
</reference>
<dbReference type="Gene3D" id="3.40.50.1440">
    <property type="entry name" value="Tubulin/FtsZ, GTPase domain"/>
    <property type="match status" value="1"/>
</dbReference>
<gene>
    <name evidence="3" type="ORF">S12H4_46570</name>
</gene>
<dbReference type="PANTHER" id="PTHR30314">
    <property type="entry name" value="CELL DIVISION PROTEIN FTSZ-RELATED"/>
    <property type="match status" value="1"/>
</dbReference>
<proteinExistence type="predicted"/>
<organism evidence="3">
    <name type="scientific">marine sediment metagenome</name>
    <dbReference type="NCBI Taxonomy" id="412755"/>
    <lineage>
        <taxon>unclassified sequences</taxon>
        <taxon>metagenomes</taxon>
        <taxon>ecological metagenomes</taxon>
    </lineage>
</organism>
<dbReference type="GO" id="GO:0005737">
    <property type="term" value="C:cytoplasm"/>
    <property type="evidence" value="ECO:0007669"/>
    <property type="project" value="TreeGrafter"/>
</dbReference>
<feature type="non-terminal residue" evidence="3">
    <location>
        <position position="164"/>
    </location>
</feature>
<evidence type="ECO:0000256" key="1">
    <source>
        <dbReference type="ARBA" id="ARBA00022741"/>
    </source>
</evidence>
<dbReference type="GO" id="GO:0032153">
    <property type="term" value="C:cell division site"/>
    <property type="evidence" value="ECO:0007669"/>
    <property type="project" value="TreeGrafter"/>
</dbReference>
<dbReference type="InterPro" id="IPR036525">
    <property type="entry name" value="Tubulin/FtsZ_GTPase_sf"/>
</dbReference>
<dbReference type="InterPro" id="IPR045061">
    <property type="entry name" value="FtsZ/CetZ"/>
</dbReference>
<evidence type="ECO:0000256" key="2">
    <source>
        <dbReference type="ARBA" id="ARBA00023134"/>
    </source>
</evidence>
<evidence type="ECO:0000313" key="3">
    <source>
        <dbReference type="EMBL" id="GAJ03949.1"/>
    </source>
</evidence>
<dbReference type="GO" id="GO:0051301">
    <property type="term" value="P:cell division"/>
    <property type="evidence" value="ECO:0007669"/>
    <property type="project" value="TreeGrafter"/>
</dbReference>
<protein>
    <submittedName>
        <fullName evidence="3">Uncharacterized protein</fullName>
    </submittedName>
</protein>
<comment type="caution">
    <text evidence="3">The sequence shown here is derived from an EMBL/GenBank/DDBJ whole genome shotgun (WGS) entry which is preliminary data.</text>
</comment>
<accession>X1TFA7</accession>